<feature type="compositionally biased region" description="Low complexity" evidence="1">
    <location>
        <begin position="397"/>
        <end position="410"/>
    </location>
</feature>
<feature type="region of interest" description="Disordered" evidence="1">
    <location>
        <begin position="1"/>
        <end position="34"/>
    </location>
</feature>
<evidence type="ECO:0000313" key="2">
    <source>
        <dbReference type="EMBL" id="SLM34060.1"/>
    </source>
</evidence>
<feature type="compositionally biased region" description="Acidic residues" evidence="1">
    <location>
        <begin position="140"/>
        <end position="156"/>
    </location>
</feature>
<dbReference type="PANTHER" id="PTHR22794">
    <property type="entry name" value="THAP DOMAIN PROTEIN 11"/>
    <property type="match status" value="1"/>
</dbReference>
<feature type="compositionally biased region" description="Polar residues" evidence="1">
    <location>
        <begin position="160"/>
        <end position="178"/>
    </location>
</feature>
<feature type="compositionally biased region" description="Low complexity" evidence="1">
    <location>
        <begin position="289"/>
        <end position="306"/>
    </location>
</feature>
<feature type="compositionally biased region" description="Basic residues" evidence="1">
    <location>
        <begin position="221"/>
        <end position="231"/>
    </location>
</feature>
<dbReference type="EMBL" id="FWEW01000213">
    <property type="protein sequence ID" value="SLM34060.1"/>
    <property type="molecule type" value="Genomic_DNA"/>
</dbReference>
<proteinExistence type="predicted"/>
<dbReference type="GO" id="GO:0000329">
    <property type="term" value="C:fungal-type vacuole membrane"/>
    <property type="evidence" value="ECO:0007669"/>
    <property type="project" value="TreeGrafter"/>
</dbReference>
<feature type="compositionally biased region" description="Polar residues" evidence="1">
    <location>
        <begin position="250"/>
        <end position="260"/>
    </location>
</feature>
<feature type="compositionally biased region" description="Basic residues" evidence="1">
    <location>
        <begin position="9"/>
        <end position="27"/>
    </location>
</feature>
<protein>
    <submittedName>
        <fullName evidence="2">Uncharacterized protein</fullName>
    </submittedName>
</protein>
<organism evidence="2 3">
    <name type="scientific">Lasallia pustulata</name>
    <dbReference type="NCBI Taxonomy" id="136370"/>
    <lineage>
        <taxon>Eukaryota</taxon>
        <taxon>Fungi</taxon>
        <taxon>Dikarya</taxon>
        <taxon>Ascomycota</taxon>
        <taxon>Pezizomycotina</taxon>
        <taxon>Lecanoromycetes</taxon>
        <taxon>OSLEUM clade</taxon>
        <taxon>Umbilicariomycetidae</taxon>
        <taxon>Umbilicariales</taxon>
        <taxon>Umbilicariaceae</taxon>
        <taxon>Lasallia</taxon>
    </lineage>
</organism>
<dbReference type="Proteomes" id="UP000192927">
    <property type="component" value="Unassembled WGS sequence"/>
</dbReference>
<accession>A0A1W5CTF0</accession>
<feature type="compositionally biased region" description="Pro residues" evidence="1">
    <location>
        <begin position="366"/>
        <end position="389"/>
    </location>
</feature>
<feature type="compositionally biased region" description="Low complexity" evidence="1">
    <location>
        <begin position="261"/>
        <end position="275"/>
    </location>
</feature>
<reference evidence="3" key="1">
    <citation type="submission" date="2017-03" db="EMBL/GenBank/DDBJ databases">
        <authorList>
            <person name="Sharma R."/>
            <person name="Thines M."/>
        </authorList>
    </citation>
    <scope>NUCLEOTIDE SEQUENCE [LARGE SCALE GENOMIC DNA]</scope>
</reference>
<dbReference type="GO" id="GO:0031931">
    <property type="term" value="C:TORC1 complex"/>
    <property type="evidence" value="ECO:0007669"/>
    <property type="project" value="TreeGrafter"/>
</dbReference>
<keyword evidence="3" id="KW-1185">Reference proteome</keyword>
<feature type="region of interest" description="Disordered" evidence="1">
    <location>
        <begin position="119"/>
        <end position="434"/>
    </location>
</feature>
<feature type="compositionally biased region" description="Polar residues" evidence="1">
    <location>
        <begin position="333"/>
        <end position="348"/>
    </location>
</feature>
<dbReference type="PANTHER" id="PTHR22794:SF2">
    <property type="entry name" value="THAP DOMAIN-CONTAINING PROTEIN 11"/>
    <property type="match status" value="1"/>
</dbReference>
<feature type="compositionally biased region" description="Low complexity" evidence="1">
    <location>
        <begin position="200"/>
        <end position="220"/>
    </location>
</feature>
<feature type="compositionally biased region" description="Polar residues" evidence="1">
    <location>
        <begin position="52"/>
        <end position="79"/>
    </location>
</feature>
<evidence type="ECO:0000256" key="1">
    <source>
        <dbReference type="SAM" id="MobiDB-lite"/>
    </source>
</evidence>
<sequence length="434" mass="46484">MAPSTSHKTSTHKLVKAHAVGHNRLPHTRVPSYGKGLHKLTKIDADAGAVVTAQSRSKAHTESTSPLPHQSFKRNSSTGALPRTKSKASVKKNSSELFLKRNGSAAHLGKAVRLDSTARATRALNGKPKKAKFSVGSEGHDDDQEGEEEEEEEWTEDTNSHSSPATTRNHTRQNSLGPNHSRPRTPPTVEGGTDRPYANTSNEPPHTPSESPSHSSNASSNHRRQSSHTAHHFPDADALTNRLLQRRSSHNLAPQMSSVSATATPTGTHSPHSTTQSHNEPSMPSDGISRFLSNGGSSSGSATPGSLTQLPSTLSHVHHHHDNHNNNTNNNHQPQPSTSDPQPANSFEPTRRIKSTSHLITTPPLSASPPSPTTGAPPPGTPPPTPIPKPMQKERTTATQATRASRTAQAPPSGSRLEILHARYAASHSRENEE</sequence>
<evidence type="ECO:0000313" key="3">
    <source>
        <dbReference type="Proteomes" id="UP000192927"/>
    </source>
</evidence>
<feature type="region of interest" description="Disordered" evidence="1">
    <location>
        <begin position="51"/>
        <end position="102"/>
    </location>
</feature>
<dbReference type="AlphaFoldDB" id="A0A1W5CTF0"/>
<name>A0A1W5CTF0_9LECA</name>